<dbReference type="Gramene" id="KCW87164">
    <property type="protein sequence ID" value="KCW87164"/>
    <property type="gene ID" value="EUGRSUZ_B03690"/>
</dbReference>
<keyword evidence="2" id="KW-0472">Membrane</keyword>
<dbReference type="InParanoid" id="A0A059D9J0"/>
<feature type="compositionally biased region" description="Polar residues" evidence="1">
    <location>
        <begin position="131"/>
        <end position="153"/>
    </location>
</feature>
<organism evidence="3">
    <name type="scientific">Eucalyptus grandis</name>
    <name type="common">Flooded gum</name>
    <dbReference type="NCBI Taxonomy" id="71139"/>
    <lineage>
        <taxon>Eukaryota</taxon>
        <taxon>Viridiplantae</taxon>
        <taxon>Streptophyta</taxon>
        <taxon>Embryophyta</taxon>
        <taxon>Tracheophyta</taxon>
        <taxon>Spermatophyta</taxon>
        <taxon>Magnoliopsida</taxon>
        <taxon>eudicotyledons</taxon>
        <taxon>Gunneridae</taxon>
        <taxon>Pentapetalae</taxon>
        <taxon>rosids</taxon>
        <taxon>malvids</taxon>
        <taxon>Myrtales</taxon>
        <taxon>Myrtaceae</taxon>
        <taxon>Myrtoideae</taxon>
        <taxon>Eucalypteae</taxon>
        <taxon>Eucalyptus</taxon>
    </lineage>
</organism>
<protein>
    <submittedName>
        <fullName evidence="3">Uncharacterized protein</fullName>
    </submittedName>
</protein>
<dbReference type="EMBL" id="KK198754">
    <property type="protein sequence ID" value="KCW87164.1"/>
    <property type="molecule type" value="Genomic_DNA"/>
</dbReference>
<name>A0A059D9J0_EUCGR</name>
<keyword evidence="2" id="KW-1133">Transmembrane helix</keyword>
<sequence length="153" mass="16866">MLSLRVASPQLLVHERYEVFKGRARFAVVRAVEEDSKQFEVDQDKAREALQQLDQQLQSLSQKRTPSPKVKASDVRLASDQTTGEGGMEISGSLLSYTAGGLLLFTFLYNLLFYSVIKPSIDGPDYPPETPITTQASEATDSLQSSPSLLETP</sequence>
<gene>
    <name evidence="3" type="ORF">EUGRSUZ_B03690</name>
</gene>
<proteinExistence type="predicted"/>
<dbReference type="FunCoup" id="A0A059D9J0">
    <property type="interactions" value="1046"/>
</dbReference>
<evidence type="ECO:0000256" key="1">
    <source>
        <dbReference type="SAM" id="MobiDB-lite"/>
    </source>
</evidence>
<dbReference type="PANTHER" id="PTHR37716">
    <property type="entry name" value="OS07G0568900 PROTEIN"/>
    <property type="match status" value="1"/>
</dbReference>
<dbReference type="OrthoDB" id="780445at2759"/>
<dbReference type="KEGG" id="egr:104433845"/>
<dbReference type="PANTHER" id="PTHR37716:SF1">
    <property type="entry name" value="OS07G0568900 PROTEIN"/>
    <property type="match status" value="1"/>
</dbReference>
<accession>A0A059D9J0</accession>
<evidence type="ECO:0000313" key="3">
    <source>
        <dbReference type="EMBL" id="KCW87164.1"/>
    </source>
</evidence>
<feature type="region of interest" description="Disordered" evidence="1">
    <location>
        <begin position="123"/>
        <end position="153"/>
    </location>
</feature>
<dbReference type="eggNOG" id="ENOG502S7F8">
    <property type="taxonomic scope" value="Eukaryota"/>
</dbReference>
<feature type="transmembrane region" description="Helical" evidence="2">
    <location>
        <begin position="94"/>
        <end position="117"/>
    </location>
</feature>
<dbReference type="AlphaFoldDB" id="A0A059D9J0"/>
<feature type="region of interest" description="Disordered" evidence="1">
    <location>
        <begin position="54"/>
        <end position="84"/>
    </location>
</feature>
<dbReference type="OMA" id="PKIRATD"/>
<keyword evidence="2" id="KW-0812">Transmembrane</keyword>
<reference evidence="3" key="1">
    <citation type="submission" date="2013-07" db="EMBL/GenBank/DDBJ databases">
        <title>The genome of Eucalyptus grandis.</title>
        <authorList>
            <person name="Schmutz J."/>
            <person name="Hayes R."/>
            <person name="Myburg A."/>
            <person name="Tuskan G."/>
            <person name="Grattapaglia D."/>
            <person name="Rokhsar D.S."/>
        </authorList>
    </citation>
    <scope>NUCLEOTIDE SEQUENCE</scope>
    <source>
        <tissue evidence="3">Leaf extractions</tissue>
    </source>
</reference>
<evidence type="ECO:0000256" key="2">
    <source>
        <dbReference type="SAM" id="Phobius"/>
    </source>
</evidence>